<dbReference type="EC" id="2.4.2.17" evidence="5 15"/>
<evidence type="ECO:0000259" key="16">
    <source>
        <dbReference type="Pfam" id="PF01634"/>
    </source>
</evidence>
<comment type="subcellular location">
    <subcellularLocation>
        <location evidence="2">Cytoplasm</location>
    </subcellularLocation>
</comment>
<evidence type="ECO:0000256" key="13">
    <source>
        <dbReference type="ARBA" id="ARBA00023102"/>
    </source>
</evidence>
<dbReference type="PANTHER" id="PTHR21403:SF8">
    <property type="entry name" value="ATP PHOSPHORIBOSYLTRANSFERASE"/>
    <property type="match status" value="1"/>
</dbReference>
<dbReference type="EMBL" id="JADKNH010000008">
    <property type="protein sequence ID" value="MBF4694149.1"/>
    <property type="molecule type" value="Genomic_DNA"/>
</dbReference>
<evidence type="ECO:0000256" key="3">
    <source>
        <dbReference type="ARBA" id="ARBA00004667"/>
    </source>
</evidence>
<organism evidence="17 18">
    <name type="scientific">Fusibacter ferrireducens</name>
    <dbReference type="NCBI Taxonomy" id="2785058"/>
    <lineage>
        <taxon>Bacteria</taxon>
        <taxon>Bacillati</taxon>
        <taxon>Bacillota</taxon>
        <taxon>Clostridia</taxon>
        <taxon>Eubacteriales</taxon>
        <taxon>Eubacteriales Family XII. Incertae Sedis</taxon>
        <taxon>Fusibacter</taxon>
    </lineage>
</organism>
<keyword evidence="11" id="KW-0547">Nucleotide-binding</keyword>
<evidence type="ECO:0000256" key="11">
    <source>
        <dbReference type="ARBA" id="ARBA00022741"/>
    </source>
</evidence>
<dbReference type="RefSeq" id="WP_194702392.1">
    <property type="nucleotide sequence ID" value="NZ_JADKNH010000008.1"/>
</dbReference>
<dbReference type="GO" id="GO:0003879">
    <property type="term" value="F:ATP phosphoribosyltransferase activity"/>
    <property type="evidence" value="ECO:0007669"/>
    <property type="project" value="UniProtKB-EC"/>
</dbReference>
<dbReference type="Gene3D" id="3.40.190.10">
    <property type="entry name" value="Periplasmic binding protein-like II"/>
    <property type="match status" value="2"/>
</dbReference>
<evidence type="ECO:0000256" key="6">
    <source>
        <dbReference type="ARBA" id="ARBA00020998"/>
    </source>
</evidence>
<evidence type="ECO:0000256" key="14">
    <source>
        <dbReference type="ARBA" id="ARBA00024861"/>
    </source>
</evidence>
<protein>
    <recommendedName>
        <fullName evidence="6 15">ATP phosphoribosyltransferase</fullName>
        <ecNumber evidence="5 15">2.4.2.17</ecNumber>
    </recommendedName>
</protein>
<dbReference type="PANTHER" id="PTHR21403">
    <property type="entry name" value="ATP PHOSPHORIBOSYLTRANSFERASE ATP-PRTASE"/>
    <property type="match status" value="1"/>
</dbReference>
<evidence type="ECO:0000256" key="4">
    <source>
        <dbReference type="ARBA" id="ARBA00009489"/>
    </source>
</evidence>
<dbReference type="Proteomes" id="UP000614200">
    <property type="component" value="Unassembled WGS sequence"/>
</dbReference>
<comment type="similarity">
    <text evidence="4">Belongs to the ATP phosphoribosyltransferase family. Short subfamily.</text>
</comment>
<dbReference type="InterPro" id="IPR024893">
    <property type="entry name" value="ATP_PRibTrfase_HisG_short"/>
</dbReference>
<evidence type="ECO:0000256" key="5">
    <source>
        <dbReference type="ARBA" id="ARBA00011946"/>
    </source>
</evidence>
<evidence type="ECO:0000313" key="17">
    <source>
        <dbReference type="EMBL" id="MBF4694149.1"/>
    </source>
</evidence>
<dbReference type="Pfam" id="PF01634">
    <property type="entry name" value="HisG"/>
    <property type="match status" value="1"/>
</dbReference>
<comment type="pathway">
    <text evidence="3">Amino-acid biosynthesis; L-histidine biosynthesis; L-histidine from 5-phospho-alpha-D-ribose 1-diphosphate: step 1/9.</text>
</comment>
<keyword evidence="12" id="KW-0067">ATP-binding</keyword>
<keyword evidence="8" id="KW-0028">Amino-acid biosynthesis</keyword>
<dbReference type="CDD" id="cd13595">
    <property type="entry name" value="PBP2_HisGs"/>
    <property type="match status" value="1"/>
</dbReference>
<comment type="catalytic activity">
    <reaction evidence="1">
        <text>1-(5-phospho-beta-D-ribosyl)-ATP + diphosphate = 5-phospho-alpha-D-ribose 1-diphosphate + ATP</text>
        <dbReference type="Rhea" id="RHEA:18473"/>
        <dbReference type="ChEBI" id="CHEBI:30616"/>
        <dbReference type="ChEBI" id="CHEBI:33019"/>
        <dbReference type="ChEBI" id="CHEBI:58017"/>
        <dbReference type="ChEBI" id="CHEBI:73183"/>
        <dbReference type="EC" id="2.4.2.17"/>
    </reaction>
</comment>
<evidence type="ECO:0000256" key="15">
    <source>
        <dbReference type="NCBIfam" id="TIGR00070"/>
    </source>
</evidence>
<dbReference type="NCBIfam" id="TIGR00070">
    <property type="entry name" value="hisG"/>
    <property type="match status" value="1"/>
</dbReference>
<accession>A0ABR9ZUJ8</accession>
<evidence type="ECO:0000256" key="2">
    <source>
        <dbReference type="ARBA" id="ARBA00004496"/>
    </source>
</evidence>
<evidence type="ECO:0000256" key="7">
    <source>
        <dbReference type="ARBA" id="ARBA00022490"/>
    </source>
</evidence>
<evidence type="ECO:0000313" key="18">
    <source>
        <dbReference type="Proteomes" id="UP000614200"/>
    </source>
</evidence>
<keyword evidence="13" id="KW-0368">Histidine biosynthesis</keyword>
<keyword evidence="10 17" id="KW-0808">Transferase</keyword>
<comment type="caution">
    <text evidence="17">The sequence shown here is derived from an EMBL/GenBank/DDBJ whole genome shotgun (WGS) entry which is preliminary data.</text>
</comment>
<keyword evidence="7" id="KW-0963">Cytoplasm</keyword>
<gene>
    <name evidence="17" type="ORF">ISU02_13590</name>
</gene>
<dbReference type="PROSITE" id="PS01316">
    <property type="entry name" value="ATP_P_PHORIBOSYLTR"/>
    <property type="match status" value="1"/>
</dbReference>
<reference evidence="17 18" key="1">
    <citation type="submission" date="2020-11" db="EMBL/GenBank/DDBJ databases">
        <title>Fusibacter basophilias sp. nov.</title>
        <authorList>
            <person name="Qiu D."/>
        </authorList>
    </citation>
    <scope>NUCLEOTIDE SEQUENCE [LARGE SCALE GENOMIC DNA]</scope>
    <source>
        <strain evidence="17 18">Q10-2</strain>
    </source>
</reference>
<feature type="domain" description="ATP phosphoribosyltransferase catalytic" evidence="16">
    <location>
        <begin position="45"/>
        <end position="191"/>
    </location>
</feature>
<evidence type="ECO:0000256" key="10">
    <source>
        <dbReference type="ARBA" id="ARBA00022679"/>
    </source>
</evidence>
<dbReference type="InterPro" id="IPR013820">
    <property type="entry name" value="ATP_PRibTrfase_cat"/>
</dbReference>
<sequence length="196" mass="21512">MESITFALSKGRIAEAFLKAFDAEEALNSRKLIVQVGNIKMIMVKPVDVPTYVANGVADIGVVGRDVILESGESFYELLEFPFSKCTLSIAGFDQNINLEAPMTIATKYPKICKQYFPLSKTIYLNGSVELAPILNLSDVIFDIVETGTTLKENGLSVIKDVLSINPVLIANKSSYKFNQAQIDAVINQLNERGDL</sequence>
<dbReference type="InterPro" id="IPR018198">
    <property type="entry name" value="ATP_PRibTrfase_CS"/>
</dbReference>
<name>A0ABR9ZUJ8_9FIRM</name>
<evidence type="ECO:0000256" key="9">
    <source>
        <dbReference type="ARBA" id="ARBA00022676"/>
    </source>
</evidence>
<proteinExistence type="inferred from homology"/>
<dbReference type="InterPro" id="IPR001348">
    <property type="entry name" value="ATP_PRibTrfase_HisG"/>
</dbReference>
<keyword evidence="18" id="KW-1185">Reference proteome</keyword>
<keyword evidence="9 17" id="KW-0328">Glycosyltransferase</keyword>
<dbReference type="SUPFAM" id="SSF53850">
    <property type="entry name" value="Periplasmic binding protein-like II"/>
    <property type="match status" value="1"/>
</dbReference>
<comment type="function">
    <text evidence="14">Catalyzes the condensation of ATP and 5-phosphoribose 1-diphosphate to form N'-(5'-phosphoribosyl)-ATP (PR-ATP). Has a crucial role in the pathway because the rate of histidine biosynthesis seems to be controlled primarily by regulation of HisG enzymatic activity.</text>
</comment>
<evidence type="ECO:0000256" key="12">
    <source>
        <dbReference type="ARBA" id="ARBA00022840"/>
    </source>
</evidence>
<evidence type="ECO:0000256" key="8">
    <source>
        <dbReference type="ARBA" id="ARBA00022605"/>
    </source>
</evidence>
<evidence type="ECO:0000256" key="1">
    <source>
        <dbReference type="ARBA" id="ARBA00000915"/>
    </source>
</evidence>